<dbReference type="KEGG" id="taqu:KDW03_06395"/>
<organism evidence="1 2">
    <name type="scientific">Thermospira aquatica</name>
    <dbReference type="NCBI Taxonomy" id="2828656"/>
    <lineage>
        <taxon>Bacteria</taxon>
        <taxon>Pseudomonadati</taxon>
        <taxon>Spirochaetota</taxon>
        <taxon>Spirochaetia</taxon>
        <taxon>Brevinematales</taxon>
        <taxon>Thermospiraceae</taxon>
        <taxon>Thermospira</taxon>
    </lineage>
</organism>
<proteinExistence type="predicted"/>
<protein>
    <submittedName>
        <fullName evidence="1">Uncharacterized protein</fullName>
    </submittedName>
</protein>
<dbReference type="EMBL" id="CP073355">
    <property type="protein sequence ID" value="URA09135.1"/>
    <property type="molecule type" value="Genomic_DNA"/>
</dbReference>
<keyword evidence="2" id="KW-1185">Reference proteome</keyword>
<reference evidence="1" key="2">
    <citation type="submission" date="2022-06" db="EMBL/GenBank/DDBJ databases">
        <title>Thermospira aquatica gen. nov., sp. nov.</title>
        <authorList>
            <person name="Ben Ali Gam Z."/>
            <person name="Labat M."/>
        </authorList>
    </citation>
    <scope>NUCLEOTIDE SEQUENCE</scope>
    <source>
        <strain evidence="1">F1F22</strain>
    </source>
</reference>
<evidence type="ECO:0000313" key="2">
    <source>
        <dbReference type="Proteomes" id="UP001056539"/>
    </source>
</evidence>
<dbReference type="AlphaFoldDB" id="A0AAX3BAH9"/>
<name>A0AAX3BAH9_9SPIR</name>
<dbReference type="Proteomes" id="UP001056539">
    <property type="component" value="Chromosome"/>
</dbReference>
<evidence type="ECO:0000313" key="1">
    <source>
        <dbReference type="EMBL" id="URA09135.1"/>
    </source>
</evidence>
<reference evidence="1" key="1">
    <citation type="submission" date="2021-04" db="EMBL/GenBank/DDBJ databases">
        <authorList>
            <person name="Postec A."/>
        </authorList>
    </citation>
    <scope>NUCLEOTIDE SEQUENCE</scope>
    <source>
        <strain evidence="1">F1F22</strain>
    </source>
</reference>
<accession>A0AAX3BAH9</accession>
<sequence length="70" mass="8091">MKWKEYEEALKRGVRKFAVAGGVVYGLMVRPRGSKEWEKTPYFKDFSGTFLEGVMHDVGWMGMVLDRSSQ</sequence>
<gene>
    <name evidence="1" type="ORF">KDW03_06395</name>
</gene>
<dbReference type="RefSeq" id="WP_271434262.1">
    <property type="nucleotide sequence ID" value="NZ_CP073355.1"/>
</dbReference>